<dbReference type="Pfam" id="PF04230">
    <property type="entry name" value="PS_pyruv_trans"/>
    <property type="match status" value="1"/>
</dbReference>
<proteinExistence type="predicted"/>
<name>A0AAW9K6C7_CARML</name>
<dbReference type="RefSeq" id="WP_322809130.1">
    <property type="nucleotide sequence ID" value="NZ_JAVBVO010000003.1"/>
</dbReference>
<feature type="domain" description="Polysaccharide pyruvyl transferase" evidence="1">
    <location>
        <begin position="12"/>
        <end position="308"/>
    </location>
</feature>
<dbReference type="Proteomes" id="UP001290462">
    <property type="component" value="Unassembled WGS sequence"/>
</dbReference>
<dbReference type="GO" id="GO:0016740">
    <property type="term" value="F:transferase activity"/>
    <property type="evidence" value="ECO:0007669"/>
    <property type="project" value="UniProtKB-KW"/>
</dbReference>
<keyword evidence="2" id="KW-0808">Transferase</keyword>
<evidence type="ECO:0000313" key="2">
    <source>
        <dbReference type="EMBL" id="MDZ5759252.1"/>
    </source>
</evidence>
<protein>
    <submittedName>
        <fullName evidence="2">Polysaccharide pyruvyl transferase family protein</fullName>
    </submittedName>
</protein>
<dbReference type="PANTHER" id="PTHR36836:SF1">
    <property type="entry name" value="COLANIC ACID BIOSYNTHESIS PROTEIN WCAK"/>
    <property type="match status" value="1"/>
</dbReference>
<evidence type="ECO:0000313" key="3">
    <source>
        <dbReference type="Proteomes" id="UP001290462"/>
    </source>
</evidence>
<sequence length="377" mass="43710">MKIMIEHGVPLNTGDAALIFALGDELENCGHEVIYSTFNLKKVKMKYPERKWKASVLSHRMLNRIPFLSSLYYYLCILFSKTARQQDLIISAPGGYINSYYGFEAKLKILSLYKKLLGKKLIMFSQSIGPLSKKDEEVLKKYIPYFTEFLVRDEPSYERMEKLGLAASVLQTYDAAFLRKPLEYNPKIKNKKIAVSVRTWDFANRSQSVYRLLIQRIVTQVVQAGFEVVFLSTCQGEETYVDDSKEALLIYQQLPDSIQKYVEIDNNNYTLEELVQELTSYSFVIGTRLHMCILAWLAGTPAFNISYEEKGLECYRYLKMLDYTIDFNETENFEIKLAQFLQMSSLELENCFKEVEGVHDSMKKKLQQVLKIAAFSE</sequence>
<dbReference type="PANTHER" id="PTHR36836">
    <property type="entry name" value="COLANIC ACID BIOSYNTHESIS PROTEIN WCAK"/>
    <property type="match status" value="1"/>
</dbReference>
<reference evidence="2" key="1">
    <citation type="submission" date="2023-08" db="EMBL/GenBank/DDBJ databases">
        <title>Genomic characterization of piscicolin 126 produced by Carnobacterium maltaromaticum CM22 strain isolated from salmon (Salmo salar).</title>
        <authorList>
            <person name="Gonzalez-Gragera E."/>
            <person name="Garcia-Lopez J.D."/>
            <person name="Teso-Perez C."/>
            <person name="Gimenez-Hernandez I."/>
            <person name="Peralta-Sanchez J.M."/>
            <person name="Valdivia E."/>
            <person name="Montalban-Lopez M."/>
            <person name="Martin-Platero A.M."/>
            <person name="Banos A."/>
            <person name="Martinez-Bueno M."/>
        </authorList>
    </citation>
    <scope>NUCLEOTIDE SEQUENCE</scope>
    <source>
        <strain evidence="2">CM22</strain>
    </source>
</reference>
<dbReference type="EMBL" id="JAVBVO010000003">
    <property type="protein sequence ID" value="MDZ5759252.1"/>
    <property type="molecule type" value="Genomic_DNA"/>
</dbReference>
<organism evidence="2 3">
    <name type="scientific">Carnobacterium maltaromaticum</name>
    <name type="common">Carnobacterium piscicola</name>
    <dbReference type="NCBI Taxonomy" id="2751"/>
    <lineage>
        <taxon>Bacteria</taxon>
        <taxon>Bacillati</taxon>
        <taxon>Bacillota</taxon>
        <taxon>Bacilli</taxon>
        <taxon>Lactobacillales</taxon>
        <taxon>Carnobacteriaceae</taxon>
        <taxon>Carnobacterium</taxon>
    </lineage>
</organism>
<evidence type="ECO:0000259" key="1">
    <source>
        <dbReference type="Pfam" id="PF04230"/>
    </source>
</evidence>
<dbReference type="AlphaFoldDB" id="A0AAW9K6C7"/>
<comment type="caution">
    <text evidence="2">The sequence shown here is derived from an EMBL/GenBank/DDBJ whole genome shotgun (WGS) entry which is preliminary data.</text>
</comment>
<gene>
    <name evidence="2" type="ORF">RAK27_11325</name>
</gene>
<dbReference type="InterPro" id="IPR007345">
    <property type="entry name" value="Polysacch_pyruvyl_Trfase"/>
</dbReference>
<accession>A0AAW9K6C7</accession>